<dbReference type="InterPro" id="IPR036365">
    <property type="entry name" value="PGBD-like_sf"/>
</dbReference>
<dbReference type="Gene3D" id="1.10.101.10">
    <property type="entry name" value="PGBD-like superfamily/PGBD"/>
    <property type="match status" value="2"/>
</dbReference>
<dbReference type="Pfam" id="PF01471">
    <property type="entry name" value="PG_binding_1"/>
    <property type="match status" value="2"/>
</dbReference>
<dbReference type="InterPro" id="IPR038765">
    <property type="entry name" value="Papain-like_cys_pep_sf"/>
</dbReference>
<comment type="caution">
    <text evidence="7">The sequence shown here is derived from an EMBL/GenBank/DDBJ whole genome shotgun (WGS) entry which is preliminary data.</text>
</comment>
<dbReference type="Gene3D" id="3.90.1720.10">
    <property type="entry name" value="endopeptidase domain like (from Nostoc punctiforme)"/>
    <property type="match status" value="1"/>
</dbReference>
<evidence type="ECO:0000256" key="5">
    <source>
        <dbReference type="SAM" id="MobiDB-lite"/>
    </source>
</evidence>
<evidence type="ECO:0000313" key="7">
    <source>
        <dbReference type="EMBL" id="MDE5411863.1"/>
    </source>
</evidence>
<dbReference type="InterPro" id="IPR000064">
    <property type="entry name" value="NLP_P60_dom"/>
</dbReference>
<keyword evidence="8" id="KW-1185">Reference proteome</keyword>
<dbReference type="InterPro" id="IPR002477">
    <property type="entry name" value="Peptidoglycan-bd-like"/>
</dbReference>
<keyword evidence="4" id="KW-0788">Thiol protease</keyword>
<proteinExistence type="inferred from homology"/>
<feature type="compositionally biased region" description="Polar residues" evidence="5">
    <location>
        <begin position="274"/>
        <end position="283"/>
    </location>
</feature>
<dbReference type="PROSITE" id="PS51935">
    <property type="entry name" value="NLPC_P60"/>
    <property type="match status" value="1"/>
</dbReference>
<gene>
    <name evidence="7" type="ORF">N7Z68_00520</name>
</gene>
<dbReference type="RefSeq" id="WP_275116498.1">
    <property type="nucleotide sequence ID" value="NZ_JAOTPO010000001.1"/>
</dbReference>
<protein>
    <submittedName>
        <fullName evidence="7">Peptidoglycan-binding protein</fullName>
    </submittedName>
</protein>
<accession>A0ABT5V8R9</accession>
<feature type="region of interest" description="Disordered" evidence="5">
    <location>
        <begin position="274"/>
        <end position="307"/>
    </location>
</feature>
<evidence type="ECO:0000256" key="2">
    <source>
        <dbReference type="ARBA" id="ARBA00022670"/>
    </source>
</evidence>
<dbReference type="Proteomes" id="UP001148125">
    <property type="component" value="Unassembled WGS sequence"/>
</dbReference>
<dbReference type="EMBL" id="JAOTPO010000001">
    <property type="protein sequence ID" value="MDE5411863.1"/>
    <property type="molecule type" value="Genomic_DNA"/>
</dbReference>
<evidence type="ECO:0000256" key="4">
    <source>
        <dbReference type="ARBA" id="ARBA00022807"/>
    </source>
</evidence>
<dbReference type="InterPro" id="IPR051202">
    <property type="entry name" value="Peptidase_C40"/>
</dbReference>
<evidence type="ECO:0000259" key="6">
    <source>
        <dbReference type="PROSITE" id="PS51935"/>
    </source>
</evidence>
<organism evidence="7 8">
    <name type="scientific">Alkalihalobacterium chitinilyticum</name>
    <dbReference type="NCBI Taxonomy" id="2980103"/>
    <lineage>
        <taxon>Bacteria</taxon>
        <taxon>Bacillati</taxon>
        <taxon>Bacillota</taxon>
        <taxon>Bacilli</taxon>
        <taxon>Bacillales</taxon>
        <taxon>Bacillaceae</taxon>
        <taxon>Alkalihalobacterium</taxon>
    </lineage>
</organism>
<evidence type="ECO:0000256" key="1">
    <source>
        <dbReference type="ARBA" id="ARBA00007074"/>
    </source>
</evidence>
<evidence type="ECO:0000313" key="8">
    <source>
        <dbReference type="Proteomes" id="UP001148125"/>
    </source>
</evidence>
<keyword evidence="2" id="KW-0645">Protease</keyword>
<dbReference type="Pfam" id="PF00877">
    <property type="entry name" value="NLPC_P60"/>
    <property type="match status" value="1"/>
</dbReference>
<dbReference type="SUPFAM" id="SSF47090">
    <property type="entry name" value="PGBD-like"/>
    <property type="match status" value="2"/>
</dbReference>
<keyword evidence="3" id="KW-0378">Hydrolase</keyword>
<dbReference type="SUPFAM" id="SSF54001">
    <property type="entry name" value="Cysteine proteinases"/>
    <property type="match status" value="1"/>
</dbReference>
<feature type="domain" description="NlpC/P60" evidence="6">
    <location>
        <begin position="306"/>
        <end position="425"/>
    </location>
</feature>
<dbReference type="PANTHER" id="PTHR47053">
    <property type="entry name" value="MUREIN DD-ENDOPEPTIDASE MEPH-RELATED"/>
    <property type="match status" value="1"/>
</dbReference>
<dbReference type="InterPro" id="IPR036366">
    <property type="entry name" value="PGBDSf"/>
</dbReference>
<reference evidence="7" key="1">
    <citation type="submission" date="2024-05" db="EMBL/GenBank/DDBJ databases">
        <title>Alkalihalobacillus sp. strain MEB203 novel alkaliphilic bacterium from Lonar Lake, India.</title>
        <authorList>
            <person name="Joshi A."/>
            <person name="Thite S."/>
            <person name="Mengade P."/>
        </authorList>
    </citation>
    <scope>NUCLEOTIDE SEQUENCE</scope>
    <source>
        <strain evidence="7">MEB 203</strain>
    </source>
</reference>
<comment type="similarity">
    <text evidence="1">Belongs to the peptidase C40 family.</text>
</comment>
<name>A0ABT5V8R9_9BACI</name>
<dbReference type="PANTHER" id="PTHR47053:SF1">
    <property type="entry name" value="MUREIN DD-ENDOPEPTIDASE MEPH-RELATED"/>
    <property type="match status" value="1"/>
</dbReference>
<sequence>MTLFQYSTGTLLASSVILSSLMNVGASELEVSERTLTSTEPKADSEVNKYEPYSTISFGKGGAAVSQLQMFLATFKYYNGKMDGLYGMLTKQAVRDYQRSHSLKPDGIAGKKTLNHLYHEHTDVFHTISQKKMSEIVHYQEDKNDTTSVLLSAAPAETLTKITELSSDLLLKVGDKGKAVTLIQQKLQDLGYYKHIDGIYGPQTKTAIINYQKAHQLNVDGIAGPQTIQHMTSDSKKKTYTDYRKTKDQRAPQNIEQERAVVTSETSITHIENTVASNNSTADVTEEAEDSSAKKPEPVEETVSTPVANSSVISTAKSLIGTPYKWGGTTRSGFDCSGFLQYVYKQHGRSIPRNTSSIWGSSTATTNPQPGDLVFFTTYQSGPSHVGIYLGNRQFIHAGSSTGVTISSIDGSYWNSRYLGARTLN</sequence>
<evidence type="ECO:0000256" key="3">
    <source>
        <dbReference type="ARBA" id="ARBA00022801"/>
    </source>
</evidence>